<proteinExistence type="inferred from homology"/>
<comment type="similarity">
    <text evidence="2">Belongs to the TFIIF alpha subunit family.</text>
</comment>
<evidence type="ECO:0000256" key="5">
    <source>
        <dbReference type="ARBA" id="ARBA00023163"/>
    </source>
</evidence>
<evidence type="ECO:0000256" key="3">
    <source>
        <dbReference type="ARBA" id="ARBA00023015"/>
    </source>
</evidence>
<feature type="compositionally biased region" description="Basic and acidic residues" evidence="7">
    <location>
        <begin position="392"/>
        <end position="415"/>
    </location>
</feature>
<dbReference type="PANTHER" id="PTHR13011">
    <property type="entry name" value="TFIIF-ALPHA"/>
    <property type="match status" value="1"/>
</dbReference>
<evidence type="ECO:0000313" key="9">
    <source>
        <dbReference type="Proteomes" id="UP001465976"/>
    </source>
</evidence>
<feature type="compositionally biased region" description="Acidic residues" evidence="7">
    <location>
        <begin position="365"/>
        <end position="391"/>
    </location>
</feature>
<dbReference type="PANTHER" id="PTHR13011:SF0">
    <property type="entry name" value="GENERAL TRANSCRIPTION FACTOR IIF SUBUNIT 1"/>
    <property type="match status" value="1"/>
</dbReference>
<feature type="region of interest" description="Disordered" evidence="7">
    <location>
        <begin position="323"/>
        <end position="635"/>
    </location>
</feature>
<protein>
    <submittedName>
        <fullName evidence="8">Transcription factor IIF subunit tfg1</fullName>
    </submittedName>
</protein>
<reference evidence="8 9" key="1">
    <citation type="submission" date="2024-02" db="EMBL/GenBank/DDBJ databases">
        <title>A draft genome for the cacao thread blight pathogen Marasmius crinis-equi.</title>
        <authorList>
            <person name="Cohen S.P."/>
            <person name="Baruah I.K."/>
            <person name="Amoako-Attah I."/>
            <person name="Bukari Y."/>
            <person name="Meinhardt L.W."/>
            <person name="Bailey B.A."/>
        </authorList>
    </citation>
    <scope>NUCLEOTIDE SEQUENCE [LARGE SCALE GENOMIC DNA]</scope>
    <source>
        <strain evidence="8 9">GH-76</strain>
    </source>
</reference>
<dbReference type="Proteomes" id="UP001465976">
    <property type="component" value="Unassembled WGS sequence"/>
</dbReference>
<feature type="compositionally biased region" description="Acidic residues" evidence="7">
    <location>
        <begin position="446"/>
        <end position="469"/>
    </location>
</feature>
<feature type="compositionally biased region" description="Low complexity" evidence="7">
    <location>
        <begin position="598"/>
        <end position="614"/>
    </location>
</feature>
<evidence type="ECO:0000256" key="7">
    <source>
        <dbReference type="SAM" id="MobiDB-lite"/>
    </source>
</evidence>
<dbReference type="InterPro" id="IPR011039">
    <property type="entry name" value="TFIIF_interaction"/>
</dbReference>
<keyword evidence="5" id="KW-0804">Transcription</keyword>
<gene>
    <name evidence="8" type="primary">TFG1</name>
    <name evidence="8" type="ORF">V5O48_002313</name>
</gene>
<comment type="caution">
    <text evidence="8">The sequence shown here is derived from an EMBL/GenBank/DDBJ whole genome shotgun (WGS) entry which is preliminary data.</text>
</comment>
<feature type="compositionally biased region" description="Polar residues" evidence="7">
    <location>
        <begin position="480"/>
        <end position="489"/>
    </location>
</feature>
<evidence type="ECO:0000256" key="1">
    <source>
        <dbReference type="ARBA" id="ARBA00004123"/>
    </source>
</evidence>
<name>A0ABR3FVY3_9AGAR</name>
<sequence>MPPPREQSLSLLFHPKKNKKPVQNSSPRRNPAPGAGTAPRPKTSSASPASTPSAVKSEDRNAPNAAAEDDTFKLPEGPYQEFKLMSSALNGWKFDVMKFDSRKVVDLATWQQPVKLNRKDLRKEDPEAATQGMPLKPMLGLDGQQVYGADGKPVMVDAEGKPVTENSAAGGFGKGKGAANGAGKKKFQKKTKQVFIVPDEIRALRREERYPWVIEDATGQETWVAQLDELSKSDTHGFFMPAATGDIFKFVPSHRWYRFQKKLKHDLPTDTMTVETAYQKNQKRDPTVWLRQRNGKGPSAATAATFKAEAEGRVSLSSGSLVQNAGSSLGPGGRKLKAVDTGSELFGDDEEDGDYKRRRQKEYGGEGDLDENVFEEEFADDDEKMEVDDNDQEAKELEERLKKEYKTANKTREGYVDESEEEEEKPVVSKQGKQMKKMLRNREDGDAYESEEEENPYASSAEEEEEEEAPPPTEGPAVMQQPQQINAKQEPTEPTIPKAASPPLQNGVATPLSPEPTSPPSPTSGHSLIAKRATSPPKVPKLKTTPSSRAGSPLAGGSRAGSPVAGAGSGSRASSPISGVNGQAQAQGAPKKRKAEDSAPSPISPNAANASSQPHKAKKRKSTIPPGGAPAPAGPLEEWMLIDWLKNSPNASTRECIQHFQPYLTDEKEKARFTALVKELASLKNGKLILKNQYRGSAGPSTPAAS</sequence>
<dbReference type="InterPro" id="IPR008851">
    <property type="entry name" value="TFIIF-alpha"/>
</dbReference>
<organism evidence="8 9">
    <name type="scientific">Marasmius crinis-equi</name>
    <dbReference type="NCBI Taxonomy" id="585013"/>
    <lineage>
        <taxon>Eukaryota</taxon>
        <taxon>Fungi</taxon>
        <taxon>Dikarya</taxon>
        <taxon>Basidiomycota</taxon>
        <taxon>Agaricomycotina</taxon>
        <taxon>Agaricomycetes</taxon>
        <taxon>Agaricomycetidae</taxon>
        <taxon>Agaricales</taxon>
        <taxon>Marasmiineae</taxon>
        <taxon>Marasmiaceae</taxon>
        <taxon>Marasmius</taxon>
    </lineage>
</organism>
<accession>A0ABR3FVY3</accession>
<evidence type="ECO:0000256" key="2">
    <source>
        <dbReference type="ARBA" id="ARBA00005249"/>
    </source>
</evidence>
<feature type="region of interest" description="Disordered" evidence="7">
    <location>
        <begin position="1"/>
        <end position="75"/>
    </location>
</feature>
<feature type="compositionally biased region" description="Low complexity" evidence="7">
    <location>
        <begin position="555"/>
        <end position="580"/>
    </location>
</feature>
<dbReference type="SUPFAM" id="SSF50916">
    <property type="entry name" value="Rap30/74 interaction domains"/>
    <property type="match status" value="1"/>
</dbReference>
<keyword evidence="9" id="KW-1185">Reference proteome</keyword>
<keyword evidence="4" id="KW-0238">DNA-binding</keyword>
<keyword evidence="3" id="KW-0805">Transcription regulation</keyword>
<feature type="compositionally biased region" description="Low complexity" evidence="7">
    <location>
        <begin position="37"/>
        <end position="54"/>
    </location>
</feature>
<comment type="subcellular location">
    <subcellularLocation>
        <location evidence="1">Nucleus</location>
    </subcellularLocation>
</comment>
<evidence type="ECO:0000256" key="6">
    <source>
        <dbReference type="ARBA" id="ARBA00023242"/>
    </source>
</evidence>
<evidence type="ECO:0000256" key="4">
    <source>
        <dbReference type="ARBA" id="ARBA00023125"/>
    </source>
</evidence>
<dbReference type="EMBL" id="JBAHYK010000051">
    <property type="protein sequence ID" value="KAL0579683.1"/>
    <property type="molecule type" value="Genomic_DNA"/>
</dbReference>
<keyword evidence="6" id="KW-0539">Nucleus</keyword>
<feature type="compositionally biased region" description="Pro residues" evidence="7">
    <location>
        <begin position="513"/>
        <end position="522"/>
    </location>
</feature>
<evidence type="ECO:0000313" key="8">
    <source>
        <dbReference type="EMBL" id="KAL0579683.1"/>
    </source>
</evidence>